<protein>
    <submittedName>
        <fullName evidence="1">Uncharacterized protein</fullName>
    </submittedName>
</protein>
<dbReference type="AlphaFoldDB" id="A0A4Z2IU59"/>
<reference evidence="1 2" key="1">
    <citation type="submission" date="2019-03" db="EMBL/GenBank/DDBJ databases">
        <title>First draft genome of Liparis tanakae, snailfish: a comprehensive survey of snailfish specific genes.</title>
        <authorList>
            <person name="Kim W."/>
            <person name="Song I."/>
            <person name="Jeong J.-H."/>
            <person name="Kim D."/>
            <person name="Kim S."/>
            <person name="Ryu S."/>
            <person name="Song J.Y."/>
            <person name="Lee S.K."/>
        </authorList>
    </citation>
    <scope>NUCLEOTIDE SEQUENCE [LARGE SCALE GENOMIC DNA]</scope>
    <source>
        <tissue evidence="1">Muscle</tissue>
    </source>
</reference>
<proteinExistence type="predicted"/>
<evidence type="ECO:0000313" key="1">
    <source>
        <dbReference type="EMBL" id="TNN80743.1"/>
    </source>
</evidence>
<dbReference type="Proteomes" id="UP000314294">
    <property type="component" value="Unassembled WGS sequence"/>
</dbReference>
<organism evidence="1 2">
    <name type="scientific">Liparis tanakae</name>
    <name type="common">Tanaka's snailfish</name>
    <dbReference type="NCBI Taxonomy" id="230148"/>
    <lineage>
        <taxon>Eukaryota</taxon>
        <taxon>Metazoa</taxon>
        <taxon>Chordata</taxon>
        <taxon>Craniata</taxon>
        <taxon>Vertebrata</taxon>
        <taxon>Euteleostomi</taxon>
        <taxon>Actinopterygii</taxon>
        <taxon>Neopterygii</taxon>
        <taxon>Teleostei</taxon>
        <taxon>Neoteleostei</taxon>
        <taxon>Acanthomorphata</taxon>
        <taxon>Eupercaria</taxon>
        <taxon>Perciformes</taxon>
        <taxon>Cottioidei</taxon>
        <taxon>Cottales</taxon>
        <taxon>Liparidae</taxon>
        <taxon>Liparis</taxon>
    </lineage>
</organism>
<sequence>MSSSGDHKCQPVCKCTSLWTEVVLDIEAFSLIVVQLSTETANPPISWCKGGNTANYKDKIGPATRPSQSQNGIQIFLFSNGG</sequence>
<accession>A0A4Z2IU59</accession>
<keyword evidence="2" id="KW-1185">Reference proteome</keyword>
<name>A0A4Z2IU59_9TELE</name>
<comment type="caution">
    <text evidence="1">The sequence shown here is derived from an EMBL/GenBank/DDBJ whole genome shotgun (WGS) entry which is preliminary data.</text>
</comment>
<dbReference type="EMBL" id="SRLO01000051">
    <property type="protein sequence ID" value="TNN80743.1"/>
    <property type="molecule type" value="Genomic_DNA"/>
</dbReference>
<evidence type="ECO:0000313" key="2">
    <source>
        <dbReference type="Proteomes" id="UP000314294"/>
    </source>
</evidence>
<gene>
    <name evidence="1" type="ORF">EYF80_008977</name>
</gene>